<dbReference type="EMBL" id="CTEF01000002">
    <property type="protein sequence ID" value="CQD15926.1"/>
    <property type="molecule type" value="Genomic_DNA"/>
</dbReference>
<evidence type="ECO:0000313" key="6">
    <source>
        <dbReference type="EMBL" id="CQD15926.1"/>
    </source>
</evidence>
<dbReference type="Proteomes" id="UP000182227">
    <property type="component" value="Unassembled WGS sequence"/>
</dbReference>
<dbReference type="AlphaFoldDB" id="A0A0U1DGD0"/>
<proteinExistence type="inferred from homology"/>
<comment type="cofactor">
    <cofactor evidence="5">
        <name>Mg(2+)</name>
        <dbReference type="ChEBI" id="CHEBI:18420"/>
    </cofactor>
</comment>
<dbReference type="RefSeq" id="WP_019344064.1">
    <property type="nucleotide sequence ID" value="NZ_AGSZ01000109.1"/>
</dbReference>
<dbReference type="GO" id="GO:0005524">
    <property type="term" value="F:ATP binding"/>
    <property type="evidence" value="ECO:0007669"/>
    <property type="project" value="UniProtKB-KW"/>
</dbReference>
<feature type="binding site" evidence="4">
    <location>
        <position position="54"/>
    </location>
    <ligand>
        <name>substrate</name>
    </ligand>
</feature>
<comment type="catalytic activity">
    <reaction evidence="5">
        <text>(6S)-5-formyl-5,6,7,8-tetrahydrofolate + ATP = (6R)-5,10-methenyltetrahydrofolate + ADP + phosphate</text>
        <dbReference type="Rhea" id="RHEA:10488"/>
        <dbReference type="ChEBI" id="CHEBI:30616"/>
        <dbReference type="ChEBI" id="CHEBI:43474"/>
        <dbReference type="ChEBI" id="CHEBI:57455"/>
        <dbReference type="ChEBI" id="CHEBI:57457"/>
        <dbReference type="ChEBI" id="CHEBI:456216"/>
        <dbReference type="EC" id="6.3.3.2"/>
    </reaction>
</comment>
<dbReference type="OrthoDB" id="3242798at2"/>
<dbReference type="Gene3D" id="3.40.50.10420">
    <property type="entry name" value="NagB/RpiA/CoA transferase-like"/>
    <property type="match status" value="1"/>
</dbReference>
<reference evidence="6 7" key="1">
    <citation type="submission" date="2015-03" db="EMBL/GenBank/DDBJ databases">
        <authorList>
            <person name="Murphy D."/>
        </authorList>
    </citation>
    <scope>NUCLEOTIDE SEQUENCE [LARGE SCALE GENOMIC DNA]</scope>
    <source>
        <strain evidence="6 7">D16</strain>
    </source>
</reference>
<evidence type="ECO:0000256" key="5">
    <source>
        <dbReference type="RuleBase" id="RU361279"/>
    </source>
</evidence>
<dbReference type="GO" id="GO:0009396">
    <property type="term" value="P:folic acid-containing compound biosynthetic process"/>
    <property type="evidence" value="ECO:0007669"/>
    <property type="project" value="TreeGrafter"/>
</dbReference>
<evidence type="ECO:0000313" key="7">
    <source>
        <dbReference type="Proteomes" id="UP000182227"/>
    </source>
</evidence>
<evidence type="ECO:0000256" key="3">
    <source>
        <dbReference type="ARBA" id="ARBA00022840"/>
    </source>
</evidence>
<keyword evidence="5" id="KW-0479">Metal-binding</keyword>
<feature type="binding site" evidence="4">
    <location>
        <position position="59"/>
    </location>
    <ligand>
        <name>substrate</name>
    </ligand>
</feature>
<accession>A0A0U1DGD0</accession>
<keyword evidence="3 4" id="KW-0067">ATP-binding</keyword>
<dbReference type="GeneID" id="44300379"/>
<keyword evidence="2 4" id="KW-0547">Nucleotide-binding</keyword>
<organism evidence="6 7">
    <name type="scientific">Mycolicibacterium conceptionense</name>
    <dbReference type="NCBI Taxonomy" id="451644"/>
    <lineage>
        <taxon>Bacteria</taxon>
        <taxon>Bacillati</taxon>
        <taxon>Actinomycetota</taxon>
        <taxon>Actinomycetes</taxon>
        <taxon>Mycobacteriales</taxon>
        <taxon>Mycobacteriaceae</taxon>
        <taxon>Mycolicibacterium</taxon>
    </lineage>
</organism>
<sequence>MVEGVTLPMKTELRAGVLRARRAVPADVRDTEARALCHWLPSLVRSGQTVCAYVPVGSEPGSHMLLETLTELGVRVLLPVARNDGDGRAMPMQWGPYEPGALVAAEFGLREPPPPWLPAGHIADAEVVLVPALAVDRRGNRLGRGAGFYDRSLIYAAPQARLVAVVRDEELVDELPADPHDVRMTHALTPSGGIVTLPR</sequence>
<dbReference type="PANTHER" id="PTHR23407">
    <property type="entry name" value="ATPASE INHIBITOR/5-FORMYLTETRAHYDROFOLATE CYCLO-LIGASE"/>
    <property type="match status" value="1"/>
</dbReference>
<dbReference type="Pfam" id="PF01812">
    <property type="entry name" value="5-FTHF_cyc-lig"/>
    <property type="match status" value="1"/>
</dbReference>
<dbReference type="NCBIfam" id="TIGR02727">
    <property type="entry name" value="MTHFS_bact"/>
    <property type="match status" value="1"/>
</dbReference>
<evidence type="ECO:0000256" key="4">
    <source>
        <dbReference type="PIRSR" id="PIRSR006806-1"/>
    </source>
</evidence>
<dbReference type="PIRSF" id="PIRSF006806">
    <property type="entry name" value="FTHF_cligase"/>
    <property type="match status" value="1"/>
</dbReference>
<dbReference type="PANTHER" id="PTHR23407:SF1">
    <property type="entry name" value="5-FORMYLTETRAHYDROFOLATE CYCLO-LIGASE"/>
    <property type="match status" value="1"/>
</dbReference>
<dbReference type="InterPro" id="IPR024185">
    <property type="entry name" value="FTHF_cligase-like_sf"/>
</dbReference>
<keyword evidence="5" id="KW-0460">Magnesium</keyword>
<feature type="binding site" evidence="4">
    <location>
        <begin position="10"/>
        <end position="14"/>
    </location>
    <ligand>
        <name>ATP</name>
        <dbReference type="ChEBI" id="CHEBI:30616"/>
    </ligand>
</feature>
<gene>
    <name evidence="6" type="ORF">BN970_03361</name>
</gene>
<evidence type="ECO:0000256" key="1">
    <source>
        <dbReference type="ARBA" id="ARBA00010638"/>
    </source>
</evidence>
<dbReference type="SUPFAM" id="SSF100950">
    <property type="entry name" value="NagB/RpiA/CoA transferase-like"/>
    <property type="match status" value="1"/>
</dbReference>
<dbReference type="GO" id="GO:0035999">
    <property type="term" value="P:tetrahydrofolate interconversion"/>
    <property type="evidence" value="ECO:0007669"/>
    <property type="project" value="TreeGrafter"/>
</dbReference>
<dbReference type="GO" id="GO:0030272">
    <property type="term" value="F:5-formyltetrahydrofolate cyclo-ligase activity"/>
    <property type="evidence" value="ECO:0007669"/>
    <property type="project" value="UniProtKB-EC"/>
</dbReference>
<dbReference type="InterPro" id="IPR037171">
    <property type="entry name" value="NagB/RpiA_transferase-like"/>
</dbReference>
<evidence type="ECO:0000256" key="2">
    <source>
        <dbReference type="ARBA" id="ARBA00022741"/>
    </source>
</evidence>
<dbReference type="EC" id="6.3.3.2" evidence="5"/>
<dbReference type="InterPro" id="IPR002698">
    <property type="entry name" value="FTHF_cligase"/>
</dbReference>
<feature type="binding site" evidence="4">
    <location>
        <begin position="141"/>
        <end position="149"/>
    </location>
    <ligand>
        <name>ATP</name>
        <dbReference type="ChEBI" id="CHEBI:30616"/>
    </ligand>
</feature>
<dbReference type="GO" id="GO:0046872">
    <property type="term" value="F:metal ion binding"/>
    <property type="evidence" value="ECO:0007669"/>
    <property type="project" value="UniProtKB-KW"/>
</dbReference>
<name>A0A0U1DGD0_9MYCO</name>
<comment type="similarity">
    <text evidence="1 5">Belongs to the 5-formyltetrahydrofolate cyclo-ligase family.</text>
</comment>
<protein>
    <recommendedName>
        <fullName evidence="5">5-formyltetrahydrofolate cyclo-ligase</fullName>
        <ecNumber evidence="5">6.3.3.2</ecNumber>
    </recommendedName>
</protein>